<gene>
    <name evidence="6" type="primary">cbiQ_2</name>
    <name evidence="6" type="ORF">Dsi01nite_030310</name>
</gene>
<accession>A0A919PM77</accession>
<evidence type="ECO:0000313" key="7">
    <source>
        <dbReference type="Proteomes" id="UP000660611"/>
    </source>
</evidence>
<keyword evidence="4 5" id="KW-0472">Membrane</keyword>
<feature type="transmembrane region" description="Helical" evidence="5">
    <location>
        <begin position="239"/>
        <end position="259"/>
    </location>
</feature>
<comment type="caution">
    <text evidence="6">The sequence shown here is derived from an EMBL/GenBank/DDBJ whole genome shotgun (WGS) entry which is preliminary data.</text>
</comment>
<evidence type="ECO:0000256" key="2">
    <source>
        <dbReference type="ARBA" id="ARBA00022692"/>
    </source>
</evidence>
<organism evidence="6 7">
    <name type="scientific">Dactylosporangium siamense</name>
    <dbReference type="NCBI Taxonomy" id="685454"/>
    <lineage>
        <taxon>Bacteria</taxon>
        <taxon>Bacillati</taxon>
        <taxon>Actinomycetota</taxon>
        <taxon>Actinomycetes</taxon>
        <taxon>Micromonosporales</taxon>
        <taxon>Micromonosporaceae</taxon>
        <taxon>Dactylosporangium</taxon>
    </lineage>
</organism>
<dbReference type="RefSeq" id="WP_239135910.1">
    <property type="nucleotide sequence ID" value="NZ_BAAAVW010000009.1"/>
</dbReference>
<proteinExistence type="predicted"/>
<dbReference type="InterPro" id="IPR003339">
    <property type="entry name" value="ABC/ECF_trnsptr_transmembrane"/>
</dbReference>
<feature type="transmembrane region" description="Helical" evidence="5">
    <location>
        <begin position="12"/>
        <end position="30"/>
    </location>
</feature>
<feature type="transmembrane region" description="Helical" evidence="5">
    <location>
        <begin position="65"/>
        <end position="88"/>
    </location>
</feature>
<evidence type="ECO:0000256" key="3">
    <source>
        <dbReference type="ARBA" id="ARBA00022989"/>
    </source>
</evidence>
<dbReference type="PANTHER" id="PTHR33514">
    <property type="entry name" value="PROTEIN ABCI12, CHLOROPLASTIC"/>
    <property type="match status" value="1"/>
</dbReference>
<protein>
    <submittedName>
        <fullName evidence="6">Cobalt ABC transporter permease</fullName>
    </submittedName>
</protein>
<dbReference type="EMBL" id="BONQ01000048">
    <property type="protein sequence ID" value="GIG44990.1"/>
    <property type="molecule type" value="Genomic_DNA"/>
</dbReference>
<keyword evidence="7" id="KW-1185">Reference proteome</keyword>
<evidence type="ECO:0000256" key="4">
    <source>
        <dbReference type="ARBA" id="ARBA00023136"/>
    </source>
</evidence>
<sequence>MLDRLRADRLPRGLHPVAWWLWALALATAASRTSNPLLLVLIFAVLGFVVSARRTDAPWARAFRYYLGMALIVIVIRVVFRSVFASGITPEDHILFRLPHLPTPDWYAGIQIGGPVSLEATLSATIDGLRLACLLCCIGAANSLANPKRALRVLPGALYELGVAVTVALSVAPQLVESVRRVARARRLRAGKAKGVRALRAIALPVLHDALDRSLRLAAAMDSRGYGRTGTATRASRRVTGVLMLTGMAGLCVGVYGLLDPSVPRPVGLAGFTAGVVLSAAGLAVGGRRVSRSRYQPDPWRWPEWVVAGCGVLTAVVLSAGTGYDPAELNPGLYPLQWPSLPILPAAAILAAAFAAFASPPPLTAPRPMVPAVAGAGS</sequence>
<feature type="transmembrane region" description="Helical" evidence="5">
    <location>
        <begin position="305"/>
        <end position="324"/>
    </location>
</feature>
<evidence type="ECO:0000256" key="1">
    <source>
        <dbReference type="ARBA" id="ARBA00004141"/>
    </source>
</evidence>
<keyword evidence="2 5" id="KW-0812">Transmembrane</keyword>
<dbReference type="PANTHER" id="PTHR33514:SF15">
    <property type="entry name" value="COBALT TRANSPORT PROTEIN"/>
    <property type="match status" value="1"/>
</dbReference>
<feature type="transmembrane region" description="Helical" evidence="5">
    <location>
        <begin position="265"/>
        <end position="285"/>
    </location>
</feature>
<reference evidence="6" key="1">
    <citation type="submission" date="2021-01" db="EMBL/GenBank/DDBJ databases">
        <title>Whole genome shotgun sequence of Dactylosporangium siamense NBRC 106093.</title>
        <authorList>
            <person name="Komaki H."/>
            <person name="Tamura T."/>
        </authorList>
    </citation>
    <scope>NUCLEOTIDE SEQUENCE</scope>
    <source>
        <strain evidence="6">NBRC 106093</strain>
    </source>
</reference>
<name>A0A919PM77_9ACTN</name>
<feature type="transmembrane region" description="Helical" evidence="5">
    <location>
        <begin position="336"/>
        <end position="359"/>
    </location>
</feature>
<feature type="transmembrane region" description="Helical" evidence="5">
    <location>
        <begin position="36"/>
        <end position="53"/>
    </location>
</feature>
<evidence type="ECO:0000313" key="6">
    <source>
        <dbReference type="EMBL" id="GIG44990.1"/>
    </source>
</evidence>
<dbReference type="GO" id="GO:0005886">
    <property type="term" value="C:plasma membrane"/>
    <property type="evidence" value="ECO:0007669"/>
    <property type="project" value="UniProtKB-ARBA"/>
</dbReference>
<dbReference type="AlphaFoldDB" id="A0A919PM77"/>
<keyword evidence="3 5" id="KW-1133">Transmembrane helix</keyword>
<feature type="transmembrane region" description="Helical" evidence="5">
    <location>
        <begin position="157"/>
        <end position="176"/>
    </location>
</feature>
<dbReference type="Proteomes" id="UP000660611">
    <property type="component" value="Unassembled WGS sequence"/>
</dbReference>
<comment type="subcellular location">
    <subcellularLocation>
        <location evidence="1">Membrane</location>
        <topology evidence="1">Multi-pass membrane protein</topology>
    </subcellularLocation>
</comment>
<dbReference type="Pfam" id="PF02361">
    <property type="entry name" value="CbiQ"/>
    <property type="match status" value="1"/>
</dbReference>
<evidence type="ECO:0000256" key="5">
    <source>
        <dbReference type="SAM" id="Phobius"/>
    </source>
</evidence>